<dbReference type="KEGG" id="vg:55803005"/>
<keyword evidence="1" id="KW-0472">Membrane</keyword>
<feature type="transmembrane region" description="Helical" evidence="1">
    <location>
        <begin position="12"/>
        <end position="30"/>
    </location>
</feature>
<protein>
    <submittedName>
        <fullName evidence="2">Uncharacterized protein</fullName>
    </submittedName>
</protein>
<dbReference type="EMBL" id="AP019524">
    <property type="protein sequence ID" value="BBI90592.1"/>
    <property type="molecule type" value="Genomic_DNA"/>
</dbReference>
<feature type="transmembrane region" description="Helical" evidence="1">
    <location>
        <begin position="42"/>
        <end position="62"/>
    </location>
</feature>
<organism evidence="2 3">
    <name type="scientific">Tenacibaculum phage PTm1</name>
    <dbReference type="NCBI Taxonomy" id="2547425"/>
    <lineage>
        <taxon>Viruses</taxon>
        <taxon>Duplodnaviria</taxon>
        <taxon>Heunggongvirae</taxon>
        <taxon>Uroviricota</taxon>
        <taxon>Caudoviricetes</taxon>
        <taxon>Shirahamavirus</taxon>
        <taxon>Shirahamavirus PTm1</taxon>
    </lineage>
</organism>
<dbReference type="Proteomes" id="UP000422648">
    <property type="component" value="Segment"/>
</dbReference>
<keyword evidence="3" id="KW-1185">Reference proteome</keyword>
<evidence type="ECO:0000313" key="3">
    <source>
        <dbReference type="Proteomes" id="UP000422648"/>
    </source>
</evidence>
<reference evidence="2 3" key="1">
    <citation type="journal article" date="2019" name="Arch. Virol.">
        <title>A novel jumbo Tenacibaculum maritimum lytic phage with head-fiber-like appendages.</title>
        <authorList>
            <person name="Kawato Y."/>
            <person name="Istiqomah I."/>
            <person name="Gaafar A.Y."/>
            <person name="Hanaoka M."/>
            <person name="Ishimaru K."/>
            <person name="Yasuike M."/>
            <person name="Nishiki I."/>
            <person name="Nakamura Y."/>
            <person name="Fujiwara A."/>
            <person name="Nakai T."/>
        </authorList>
    </citation>
    <scope>NUCLEOTIDE SEQUENCE [LARGE SCALE GENOMIC DNA]</scope>
    <source>
        <strain evidence="2 3">PTm1</strain>
    </source>
</reference>
<proteinExistence type="predicted"/>
<evidence type="ECO:0000313" key="2">
    <source>
        <dbReference type="EMBL" id="BBI90592.1"/>
    </source>
</evidence>
<dbReference type="RefSeq" id="YP_009873884.1">
    <property type="nucleotide sequence ID" value="NC_049340.1"/>
</dbReference>
<dbReference type="GeneID" id="55803005"/>
<keyword evidence="1" id="KW-0812">Transmembrane</keyword>
<accession>A0A5S9BZ47</accession>
<name>A0A5S9BZ47_9CAUD</name>
<sequence>MNRETKDYFRYIFHFITICSFFGGFGGWYLEKYQSLPTDSCIGLPFIAIIGYLVASFMIEYIHK</sequence>
<keyword evidence="1" id="KW-1133">Transmembrane helix</keyword>
<evidence type="ECO:0000256" key="1">
    <source>
        <dbReference type="SAM" id="Phobius"/>
    </source>
</evidence>